<feature type="region of interest" description="Disordered" evidence="1">
    <location>
        <begin position="381"/>
        <end position="400"/>
    </location>
</feature>
<keyword evidence="2" id="KW-0732">Signal</keyword>
<proteinExistence type="predicted"/>
<comment type="caution">
    <text evidence="3">The sequence shown here is derived from an EMBL/GenBank/DDBJ whole genome shotgun (WGS) entry which is preliminary data.</text>
</comment>
<reference evidence="3 4" key="1">
    <citation type="submission" date="2019-02" db="EMBL/GenBank/DDBJ databases">
        <title>Draft genome sequence of Amycolatopsis sp. 8-3EHSu isolated from roots of Suaeda maritima.</title>
        <authorList>
            <person name="Duangmal K."/>
            <person name="Chantavorakit T."/>
        </authorList>
    </citation>
    <scope>NUCLEOTIDE SEQUENCE [LARGE SCALE GENOMIC DNA]</scope>
    <source>
        <strain evidence="3 4">8-3EHSu</strain>
    </source>
</reference>
<dbReference type="OrthoDB" id="3821392at2"/>
<organism evidence="3 4">
    <name type="scientific">Amycolatopsis suaedae</name>
    <dbReference type="NCBI Taxonomy" id="2510978"/>
    <lineage>
        <taxon>Bacteria</taxon>
        <taxon>Bacillati</taxon>
        <taxon>Actinomycetota</taxon>
        <taxon>Actinomycetes</taxon>
        <taxon>Pseudonocardiales</taxon>
        <taxon>Pseudonocardiaceae</taxon>
        <taxon>Amycolatopsis</taxon>
    </lineage>
</organism>
<evidence type="ECO:0000313" key="4">
    <source>
        <dbReference type="Proteomes" id="UP000292003"/>
    </source>
</evidence>
<name>A0A4Q7JCG0_9PSEU</name>
<feature type="chain" id="PRO_5020456130" evidence="2">
    <location>
        <begin position="30"/>
        <end position="448"/>
    </location>
</feature>
<dbReference type="AlphaFoldDB" id="A0A4Q7JCG0"/>
<sequence>MRRHLPSRLGAGALIALSAAGLNAGLAGAGPAPEEPPGQNWSVPVAALLDYRCTGTDPAVTYPVTLGITTTVPAWVAQGQSVELGAPDTAVTLPPEVRPLLGSPAAMSGRVAFELVAEQGGARRPSAIDIGYEKMSVPETGSPLLSGKATIPPIPTSGPAQLRLTVSPPTVTLVPEPADGAPPLDPAPTPTVLTCSPAEELNPVLATVAVVPPGAVPPAPPSQTAPGARQEQAEQPGVTAGAQAAAVPNLLFAPPETLSGTSTVLKIKTKIALGPGFIPYVSVFSQGADNTLYTEAAVPPARSPFLAFDFVPTNGTAEFRPADDSGSTLTAGTGILKAGRLEVMRLENVIRLSDVTINGVPYDVGPNCRTETPVKIAIASDPRTNWTPTNGGPLQTMPDSPVPEVRGFTIPPFVDCGVTERIDALVTGLISGPGNQLNLNLPAIKLKP</sequence>
<gene>
    <name evidence="3" type="ORF">EWH70_07565</name>
</gene>
<evidence type="ECO:0000256" key="2">
    <source>
        <dbReference type="SAM" id="SignalP"/>
    </source>
</evidence>
<dbReference type="Proteomes" id="UP000292003">
    <property type="component" value="Unassembled WGS sequence"/>
</dbReference>
<keyword evidence="4" id="KW-1185">Reference proteome</keyword>
<dbReference type="RefSeq" id="WP_130474535.1">
    <property type="nucleotide sequence ID" value="NZ_SFCC01000003.1"/>
</dbReference>
<feature type="region of interest" description="Disordered" evidence="1">
    <location>
        <begin position="215"/>
        <end position="236"/>
    </location>
</feature>
<accession>A0A4Q7JCG0</accession>
<feature type="signal peptide" evidence="2">
    <location>
        <begin position="1"/>
        <end position="29"/>
    </location>
</feature>
<feature type="compositionally biased region" description="Polar residues" evidence="1">
    <location>
        <begin position="382"/>
        <end position="393"/>
    </location>
</feature>
<dbReference type="EMBL" id="SFCC01000003">
    <property type="protein sequence ID" value="RZQ64736.1"/>
    <property type="molecule type" value="Genomic_DNA"/>
</dbReference>
<evidence type="ECO:0000313" key="3">
    <source>
        <dbReference type="EMBL" id="RZQ64736.1"/>
    </source>
</evidence>
<evidence type="ECO:0000256" key="1">
    <source>
        <dbReference type="SAM" id="MobiDB-lite"/>
    </source>
</evidence>
<protein>
    <submittedName>
        <fullName evidence="3">Uncharacterized protein</fullName>
    </submittedName>
</protein>